<dbReference type="PANTHER" id="PTHR12066">
    <property type="entry name" value="TELOMERASE REVERSE TRANSCRIPTASE"/>
    <property type="match status" value="1"/>
</dbReference>
<evidence type="ECO:0000256" key="4">
    <source>
        <dbReference type="ARBA" id="ARBA00022454"/>
    </source>
</evidence>
<dbReference type="PRINTS" id="PR01365">
    <property type="entry name" value="TELOMERASERT"/>
</dbReference>
<dbReference type="EC" id="2.7.7.49" evidence="2 13"/>
<dbReference type="InterPro" id="IPR021891">
    <property type="entry name" value="Telomerase_RBD"/>
</dbReference>
<dbReference type="InterPro" id="IPR043502">
    <property type="entry name" value="DNA/RNA_pol_sf"/>
</dbReference>
<accession>A0A0W4ZUK2</accession>
<evidence type="ECO:0000256" key="10">
    <source>
        <dbReference type="ARBA" id="ARBA00022918"/>
    </source>
</evidence>
<dbReference type="AlphaFoldDB" id="A0A0W4ZUK2"/>
<dbReference type="InterPro" id="IPR049139">
    <property type="entry name" value="TERT_C"/>
</dbReference>
<reference evidence="16" key="1">
    <citation type="journal article" date="2016" name="Nat. Commun.">
        <title>Genome analysis of three Pneumocystis species reveals adaptation mechanisms to life exclusively in mammalian hosts.</title>
        <authorList>
            <person name="Ma L."/>
            <person name="Chen Z."/>
            <person name="Huang D.W."/>
            <person name="Kutty G."/>
            <person name="Ishihara M."/>
            <person name="Wang H."/>
            <person name="Abouelleil A."/>
            <person name="Bishop L."/>
            <person name="Davey E."/>
            <person name="Deng R."/>
            <person name="Deng X."/>
            <person name="Fan L."/>
            <person name="Fantoni G."/>
            <person name="Fitzgerald M."/>
            <person name="Gogineni E."/>
            <person name="Goldberg J.M."/>
            <person name="Handley G."/>
            <person name="Hu X."/>
            <person name="Huber C."/>
            <person name="Jiao X."/>
            <person name="Jones K."/>
            <person name="Levin J.Z."/>
            <person name="Liu Y."/>
            <person name="Macdonald P."/>
            <person name="Melnikov A."/>
            <person name="Raley C."/>
            <person name="Sassi M."/>
            <person name="Sherman B.T."/>
            <person name="Song X."/>
            <person name="Sykes S."/>
            <person name="Tran B."/>
            <person name="Walsh L."/>
            <person name="Xia Y."/>
            <person name="Yang J."/>
            <person name="Young S."/>
            <person name="Zeng Q."/>
            <person name="Zheng X."/>
            <person name="Stephens R."/>
            <person name="Nusbaum C."/>
            <person name="Birren B.W."/>
            <person name="Azadi P."/>
            <person name="Lempicki R.A."/>
            <person name="Cuomo C.A."/>
            <person name="Kovacs J.A."/>
        </authorList>
    </citation>
    <scope>NUCLEOTIDE SEQUENCE [LARGE SCALE GENOMIC DNA]</scope>
    <source>
        <strain evidence="16">RU7</strain>
    </source>
</reference>
<evidence type="ECO:0000256" key="7">
    <source>
        <dbReference type="ARBA" id="ARBA00022723"/>
    </source>
</evidence>
<dbReference type="STRING" id="1408657.A0A0W4ZUK2"/>
<dbReference type="GO" id="GO:0003720">
    <property type="term" value="F:telomerase activity"/>
    <property type="evidence" value="ECO:0007669"/>
    <property type="project" value="InterPro"/>
</dbReference>
<sequence>MDASKSISLQLLSQFYRYVLSLRHVLRYRFKNCDEEWLKRIENLPVLSSLLDDCIVCFNDKCKMSPLKSNITTIVSSQTEVVNSVIRRIFIRSRGRPTNIISQGYRRGNDTIQTATAGAFGDAIVNYFPNNHVTFLRSDNWETLLQFVGDRFMVDLLLETSMFMALPQDNYFQFCGIPLYEVSPLISLKRKCFLLKNCAKRLKTTCFSVLYDNSSEFSKIRKFDDMELPDIVSSDDSWPNMRSCNDVMIIRSKIFYARPAYNSHNKILFGLYRIHPLSRFNDSTNLSHSISLLVDIFPRQFHLHNVFTSIVDRKDTVQFLKDYTVKVCSSFHAGNRRISVPKRLRKFLKILPVLQRRHKLCFYKIMLDYYCPIKKYYFDINPSDMNQTYIDRHHELLDNYLNTRNMQVDIDFIAMTTPYSHVSCFLRAIMKKIIPRGFYGSDSNFENILDSINTFVRMRRFESISLHSLMHSLKVKTVSWLESDSNHRMSLWDFQKRVSIFSELVYWTFDSLLIPLIRSHFYVTESSVYRNKVLYFRHDVWKSLSEPQISRIKSLMFGDSFMVNLKEISSNFYLGYSYIRLLPKEIGVRPIINLRKKQIRVVYFGNKRYKKIISMPSINSMLNTVFYVLMFERERSFDCLGSSLFSINDIYKSIKMFKKYINSNHLQKKKLYFAKVDVKNCFDTIDQDKVLELVIKTLQEDEYILRRFVLVTQNLGKFSKRFIAKAGSSDDLCYFKKFADDISHLYRHSVIVDKVVHSFKDKDDIIKLLYKHVKGNLVKIGKKFYKQLKGIPQGSILSTILCAYFYGNLEKKYLKFIQQPNTILLRLVDDFLLITLDKTIAKKFLECMHKGYPEYNCYVNPDKSLVNFEANVDGFKVNRLLGRREFPYCGNLINMVTLDACYHCCFYITNNLFLDIDHTLTVEYSHTPGNSILIKSFQLLKLSAHPLFMDTDFNSYYTVLLNIYSSFIFCAMKMHRYMKVMKGQRPNQNKILTFIEECLNFMLSYLKSRELTTLQVRCSVNFGHVRWLAFHAFWKIFRKKQTLYPNVLFKLNLYLSCAKKCRDLKVLSKIISPQNLESFEAFVY</sequence>
<comment type="similarity">
    <text evidence="1 13">Belongs to the reverse transcriptase family. Telomerase subfamily.</text>
</comment>
<dbReference type="OrthoDB" id="289721at2759"/>
<dbReference type="Pfam" id="PF00078">
    <property type="entry name" value="RVT_1"/>
    <property type="match status" value="1"/>
</dbReference>
<dbReference type="InterPro" id="IPR049915">
    <property type="entry name" value="TERT_TEN"/>
</dbReference>
<dbReference type="RefSeq" id="XP_018230732.1">
    <property type="nucleotide sequence ID" value="XM_018372986.1"/>
</dbReference>
<dbReference type="Pfam" id="PF11474">
    <property type="entry name" value="TEN_TERT"/>
    <property type="match status" value="1"/>
</dbReference>
<keyword evidence="11 13" id="KW-0539">Nucleus</keyword>
<dbReference type="GO" id="GO:0070034">
    <property type="term" value="F:telomerase RNA binding"/>
    <property type="evidence" value="ECO:0007669"/>
    <property type="project" value="TreeGrafter"/>
</dbReference>
<name>A0A0W4ZUK2_PNEJ7</name>
<dbReference type="SUPFAM" id="SSF56672">
    <property type="entry name" value="DNA/RNA polymerases"/>
    <property type="match status" value="1"/>
</dbReference>
<gene>
    <name evidence="15" type="ORF">T551_00722</name>
</gene>
<dbReference type="Proteomes" id="UP000053447">
    <property type="component" value="Unassembled WGS sequence"/>
</dbReference>
<dbReference type="EMBL" id="LFWA01000003">
    <property type="protein sequence ID" value="KTW32040.1"/>
    <property type="molecule type" value="Genomic_DNA"/>
</dbReference>
<keyword evidence="10 13" id="KW-0695">RNA-directed DNA polymerase</keyword>
<evidence type="ECO:0000313" key="16">
    <source>
        <dbReference type="Proteomes" id="UP000053447"/>
    </source>
</evidence>
<keyword evidence="6 13" id="KW-0548">Nucleotidyltransferase</keyword>
<dbReference type="VEuPathDB" id="FungiDB:T551_00722"/>
<keyword evidence="8 13" id="KW-0460">Magnesium</keyword>
<dbReference type="GO" id="GO:0007004">
    <property type="term" value="P:telomere maintenance via telomerase"/>
    <property type="evidence" value="ECO:0007669"/>
    <property type="project" value="TreeGrafter"/>
</dbReference>
<keyword evidence="9 13" id="KW-0779">Telomere</keyword>
<comment type="function">
    <text evidence="13">Telomerase is a ribonucleoprotein enzyme essential for the replication of chromosome termini in most eukaryotes. It elongates telomeres. It is a reverse transcriptase that adds simple sequence repeats to chromosome ends by copying a template sequence within the RNA component of the enzyme.</text>
</comment>
<dbReference type="Gene3D" id="1.10.357.90">
    <property type="match status" value="1"/>
</dbReference>
<comment type="subcellular location">
    <subcellularLocation>
        <location evidence="13">Nucleus</location>
    </subcellularLocation>
    <subcellularLocation>
        <location evidence="13">Chromosome</location>
        <location evidence="13">Telomere</location>
    </subcellularLocation>
</comment>
<comment type="catalytic activity">
    <reaction evidence="12 13">
        <text>DNA(n) + a 2'-deoxyribonucleoside 5'-triphosphate = DNA(n+1) + diphosphate</text>
        <dbReference type="Rhea" id="RHEA:22508"/>
        <dbReference type="Rhea" id="RHEA-COMP:17339"/>
        <dbReference type="Rhea" id="RHEA-COMP:17340"/>
        <dbReference type="ChEBI" id="CHEBI:33019"/>
        <dbReference type="ChEBI" id="CHEBI:61560"/>
        <dbReference type="ChEBI" id="CHEBI:173112"/>
        <dbReference type="EC" id="2.7.7.49"/>
    </reaction>
</comment>
<keyword evidence="5 13" id="KW-0808">Transferase</keyword>
<dbReference type="Pfam" id="PF12009">
    <property type="entry name" value="Telomerase_RBD"/>
    <property type="match status" value="1"/>
</dbReference>
<dbReference type="SMART" id="SM00975">
    <property type="entry name" value="Telomerase_RBD"/>
    <property type="match status" value="1"/>
</dbReference>
<dbReference type="GO" id="GO:0000781">
    <property type="term" value="C:chromosome, telomeric region"/>
    <property type="evidence" value="ECO:0007669"/>
    <property type="project" value="UniProtKB-SubCell"/>
</dbReference>
<dbReference type="Gene3D" id="1.10.132.70">
    <property type="match status" value="1"/>
</dbReference>
<keyword evidence="7 13" id="KW-0479">Metal-binding</keyword>
<dbReference type="InterPro" id="IPR000477">
    <property type="entry name" value="RT_dom"/>
</dbReference>
<evidence type="ECO:0000256" key="1">
    <source>
        <dbReference type="ARBA" id="ARBA00008001"/>
    </source>
</evidence>
<evidence type="ECO:0000259" key="14">
    <source>
        <dbReference type="PROSITE" id="PS50878"/>
    </source>
</evidence>
<feature type="domain" description="Reverse transcriptase" evidence="14">
    <location>
        <begin position="563"/>
        <end position="893"/>
    </location>
</feature>
<organism evidence="15 16">
    <name type="scientific">Pneumocystis jirovecii (strain RU7)</name>
    <name type="common">Human pneumocystis pneumonia agent</name>
    <dbReference type="NCBI Taxonomy" id="1408657"/>
    <lineage>
        <taxon>Eukaryota</taxon>
        <taxon>Fungi</taxon>
        <taxon>Dikarya</taxon>
        <taxon>Ascomycota</taxon>
        <taxon>Taphrinomycotina</taxon>
        <taxon>Pneumocystomycetes</taxon>
        <taxon>Pneumocystaceae</taxon>
        <taxon>Pneumocystis</taxon>
    </lineage>
</organism>
<dbReference type="CDD" id="cd01648">
    <property type="entry name" value="TERT"/>
    <property type="match status" value="1"/>
</dbReference>
<evidence type="ECO:0000256" key="13">
    <source>
        <dbReference type="RuleBase" id="RU365061"/>
    </source>
</evidence>
<evidence type="ECO:0000256" key="6">
    <source>
        <dbReference type="ARBA" id="ARBA00022695"/>
    </source>
</evidence>
<dbReference type="GO" id="GO:0042162">
    <property type="term" value="F:telomeric DNA binding"/>
    <property type="evidence" value="ECO:0007669"/>
    <property type="project" value="TreeGrafter"/>
</dbReference>
<dbReference type="GeneID" id="28939241"/>
<evidence type="ECO:0000256" key="9">
    <source>
        <dbReference type="ARBA" id="ARBA00022895"/>
    </source>
</evidence>
<evidence type="ECO:0000256" key="2">
    <source>
        <dbReference type="ARBA" id="ARBA00012493"/>
    </source>
</evidence>
<evidence type="ECO:0000256" key="12">
    <source>
        <dbReference type="ARBA" id="ARBA00048173"/>
    </source>
</evidence>
<evidence type="ECO:0000256" key="3">
    <source>
        <dbReference type="ARBA" id="ARBA00016182"/>
    </source>
</evidence>
<dbReference type="PROSITE" id="PS50878">
    <property type="entry name" value="RT_POL"/>
    <property type="match status" value="1"/>
</dbReference>
<comment type="caution">
    <text evidence="15">The sequence shown here is derived from an EMBL/GenBank/DDBJ whole genome shotgun (WGS) entry which is preliminary data.</text>
</comment>
<protein>
    <recommendedName>
        <fullName evidence="3 13">Telomerase reverse transcriptase</fullName>
        <ecNumber evidence="2 13">2.7.7.49</ecNumber>
    </recommendedName>
    <alternativeName>
        <fullName evidence="13">Telomerase catalytic subunit</fullName>
    </alternativeName>
</protein>
<dbReference type="GO" id="GO:0000333">
    <property type="term" value="C:telomerase catalytic core complex"/>
    <property type="evidence" value="ECO:0007669"/>
    <property type="project" value="TreeGrafter"/>
</dbReference>
<evidence type="ECO:0000256" key="8">
    <source>
        <dbReference type="ARBA" id="ARBA00022842"/>
    </source>
</evidence>
<proteinExistence type="inferred from homology"/>
<keyword evidence="16" id="KW-1185">Reference proteome</keyword>
<evidence type="ECO:0000256" key="5">
    <source>
        <dbReference type="ARBA" id="ARBA00022679"/>
    </source>
</evidence>
<evidence type="ECO:0000313" key="15">
    <source>
        <dbReference type="EMBL" id="KTW32040.1"/>
    </source>
</evidence>
<evidence type="ECO:0000256" key="11">
    <source>
        <dbReference type="ARBA" id="ARBA00023242"/>
    </source>
</evidence>
<keyword evidence="4 13" id="KW-0158">Chromosome</keyword>
<dbReference type="InterPro" id="IPR003545">
    <property type="entry name" value="Telomerase_RT"/>
</dbReference>
<dbReference type="PANTHER" id="PTHR12066:SF0">
    <property type="entry name" value="TELOMERASE REVERSE TRANSCRIPTASE"/>
    <property type="match status" value="1"/>
</dbReference>
<dbReference type="GO" id="GO:0046872">
    <property type="term" value="F:metal ion binding"/>
    <property type="evidence" value="ECO:0007669"/>
    <property type="project" value="UniProtKB-KW"/>
</dbReference>
<dbReference type="Gene3D" id="3.30.70.2630">
    <property type="match status" value="1"/>
</dbReference>
<dbReference type="Pfam" id="PF21399">
    <property type="entry name" value="TERT_C"/>
    <property type="match status" value="1"/>
</dbReference>